<dbReference type="EMBL" id="JASBWU010000001">
    <property type="protein sequence ID" value="KAJ9125188.1"/>
    <property type="molecule type" value="Genomic_DNA"/>
</dbReference>
<keyword evidence="2" id="KW-1185">Reference proteome</keyword>
<proteinExistence type="predicted"/>
<accession>A0ACC2XMV3</accession>
<dbReference type="Proteomes" id="UP001243375">
    <property type="component" value="Unassembled WGS sequence"/>
</dbReference>
<sequence>MSLPNSTITGAQLVAQTLKHHGITTVFGIIGIPVIEVGQACIDIGVRFVAFRNEQSAAYAACAYGYLTGRPGVLLVVGGPGVVHAMAGVFHAQTNAWPLLVLAGSSESFQQDMGAFQELDQVAFLKPHVKFAARPPTLHQLPYTIEKALRTAFYGKPGATYVDLPADYIQGTVQTDQLIKLPPIHPPPQTQAGDTEISKAVRLLLSAKRPLLVIGKGFVIIYRICRRRKELTIVSSRAQYARAEESVHSFLRALPIPFLPTPMGKGLMPDTHPLCISAARSAALAGTDVVLVVGARLNWILHYGHQPKWSSSVKFIRIEIEPEAVDDNVKAEVALVGDVQAIMRQLTAELAQQGYRDDSALNGRQADSLDSDIRLKHVDHTAWYRSLLAKCHANSQNMIQKSVIFPQIPSLKPYDPPKPLKYHQAFALIKQHIPEDHIFIGEGANTLDIARSMFDVYQPRSRLDPGTQATMGVGMGLTIAAAVLTQQEVELGQRTSRRKVVAVVGDSAFGFSAMEVETAVRNKLGMLIVVMNNGGVYKGLSAQEYAKLPMKSLPPTALLPEVKYEQLATLCGGHGVLARTPEELVQGVISGLANQDRGIVTIVNLLMEPGGQKKLEFGWLASTKKEKSKL</sequence>
<comment type="caution">
    <text evidence="1">The sequence shown here is derived from an EMBL/GenBank/DDBJ whole genome shotgun (WGS) entry which is preliminary data.</text>
</comment>
<reference evidence="1" key="1">
    <citation type="submission" date="2023-04" db="EMBL/GenBank/DDBJ databases">
        <title>Draft Genome sequencing of Naganishia species isolated from polar environments using Oxford Nanopore Technology.</title>
        <authorList>
            <person name="Leo P."/>
            <person name="Venkateswaran K."/>
        </authorList>
    </citation>
    <scope>NUCLEOTIDE SEQUENCE</scope>
    <source>
        <strain evidence="1">MNA-CCFEE 5425</strain>
    </source>
</reference>
<name>A0ACC2XMV3_9TREE</name>
<organism evidence="1 2">
    <name type="scientific">Naganishia vaughanmartiniae</name>
    <dbReference type="NCBI Taxonomy" id="1424756"/>
    <lineage>
        <taxon>Eukaryota</taxon>
        <taxon>Fungi</taxon>
        <taxon>Dikarya</taxon>
        <taxon>Basidiomycota</taxon>
        <taxon>Agaricomycotina</taxon>
        <taxon>Tremellomycetes</taxon>
        <taxon>Filobasidiales</taxon>
        <taxon>Filobasidiaceae</taxon>
        <taxon>Naganishia</taxon>
    </lineage>
</organism>
<gene>
    <name evidence="1" type="ORF">QFC22_000142</name>
</gene>
<protein>
    <submittedName>
        <fullName evidence="1">Uncharacterized protein</fullName>
    </submittedName>
</protein>
<evidence type="ECO:0000313" key="1">
    <source>
        <dbReference type="EMBL" id="KAJ9125188.1"/>
    </source>
</evidence>
<evidence type="ECO:0000313" key="2">
    <source>
        <dbReference type="Proteomes" id="UP001243375"/>
    </source>
</evidence>